<sequence>MGAAASMVPPDAELELFNKLKAEYEANKEKMSDADLFTKLAEMYNAEVGAVAPAAVAEENAAPKESTEAPSEDAPAETSPPEATPEAPAADAPAADAPAADAA</sequence>
<evidence type="ECO:0000256" key="1">
    <source>
        <dbReference type="SAM" id="MobiDB-lite"/>
    </source>
</evidence>
<dbReference type="AlphaFoldDB" id="A0A9W7L310"/>
<evidence type="ECO:0000313" key="2">
    <source>
        <dbReference type="EMBL" id="GMI27260.1"/>
    </source>
</evidence>
<comment type="caution">
    <text evidence="2">The sequence shown here is derived from an EMBL/GenBank/DDBJ whole genome shotgun (WGS) entry which is preliminary data.</text>
</comment>
<organism evidence="2 3">
    <name type="scientific">Triparma columacea</name>
    <dbReference type="NCBI Taxonomy" id="722753"/>
    <lineage>
        <taxon>Eukaryota</taxon>
        <taxon>Sar</taxon>
        <taxon>Stramenopiles</taxon>
        <taxon>Ochrophyta</taxon>
        <taxon>Bolidophyceae</taxon>
        <taxon>Parmales</taxon>
        <taxon>Triparmaceae</taxon>
        <taxon>Triparma</taxon>
    </lineage>
</organism>
<name>A0A9W7L310_9STRA</name>
<feature type="compositionally biased region" description="Low complexity" evidence="1">
    <location>
        <begin position="76"/>
        <end position="103"/>
    </location>
</feature>
<reference evidence="3" key="1">
    <citation type="journal article" date="2023" name="Commun. Biol.">
        <title>Genome analysis of Parmales, the sister group of diatoms, reveals the evolutionary specialization of diatoms from phago-mixotrophs to photoautotrophs.</title>
        <authorList>
            <person name="Ban H."/>
            <person name="Sato S."/>
            <person name="Yoshikawa S."/>
            <person name="Yamada K."/>
            <person name="Nakamura Y."/>
            <person name="Ichinomiya M."/>
            <person name="Sato N."/>
            <person name="Blanc-Mathieu R."/>
            <person name="Endo H."/>
            <person name="Kuwata A."/>
            <person name="Ogata H."/>
        </authorList>
    </citation>
    <scope>NUCLEOTIDE SEQUENCE [LARGE SCALE GENOMIC DNA]</scope>
</reference>
<evidence type="ECO:0000313" key="3">
    <source>
        <dbReference type="Proteomes" id="UP001165065"/>
    </source>
</evidence>
<proteinExistence type="predicted"/>
<dbReference type="OrthoDB" id="202956at2759"/>
<protein>
    <submittedName>
        <fullName evidence="2">Uncharacterized protein</fullName>
    </submittedName>
</protein>
<gene>
    <name evidence="2" type="ORF">TrCOL_g6748</name>
</gene>
<keyword evidence="3" id="KW-1185">Reference proteome</keyword>
<feature type="region of interest" description="Disordered" evidence="1">
    <location>
        <begin position="56"/>
        <end position="103"/>
    </location>
</feature>
<dbReference type="Proteomes" id="UP001165065">
    <property type="component" value="Unassembled WGS sequence"/>
</dbReference>
<accession>A0A9W7L310</accession>
<dbReference type="EMBL" id="BRYA01000641">
    <property type="protein sequence ID" value="GMI27260.1"/>
    <property type="molecule type" value="Genomic_DNA"/>
</dbReference>